<proteinExistence type="inferred from homology"/>
<dbReference type="Pfam" id="PF12894">
    <property type="entry name" value="ANAPC4_WD40"/>
    <property type="match status" value="1"/>
</dbReference>
<dbReference type="EMBL" id="JANEYG010000351">
    <property type="protein sequence ID" value="KAJ8910124.1"/>
    <property type="molecule type" value="Genomic_DNA"/>
</dbReference>
<dbReference type="InterPro" id="IPR036322">
    <property type="entry name" value="WD40_repeat_dom_sf"/>
</dbReference>
<comment type="caution">
    <text evidence="7">The sequence shown here is derived from an EMBL/GenBank/DDBJ whole genome shotgun (WGS) entry which is preliminary data.</text>
</comment>
<name>A0AAV8V7H2_9CUCU</name>
<dbReference type="PROSITE" id="PS50082">
    <property type="entry name" value="WD_REPEATS_2"/>
    <property type="match status" value="1"/>
</dbReference>
<evidence type="ECO:0000256" key="5">
    <source>
        <dbReference type="PROSITE-ProRule" id="PRU00221"/>
    </source>
</evidence>
<dbReference type="PANTHER" id="PTHR44019">
    <property type="entry name" value="WD REPEAT-CONTAINING PROTEIN 55"/>
    <property type="match status" value="1"/>
</dbReference>
<dbReference type="Proteomes" id="UP001159042">
    <property type="component" value="Unassembled WGS sequence"/>
</dbReference>
<reference evidence="7 8" key="1">
    <citation type="journal article" date="2023" name="Insect Mol. Biol.">
        <title>Genome sequencing provides insights into the evolution of gene families encoding plant cell wall-degrading enzymes in longhorned beetles.</title>
        <authorList>
            <person name="Shin N.R."/>
            <person name="Okamura Y."/>
            <person name="Kirsch R."/>
            <person name="Pauchet Y."/>
        </authorList>
    </citation>
    <scope>NUCLEOTIDE SEQUENCE [LARGE SCALE GENOMIC DNA]</scope>
    <source>
        <strain evidence="7">EAD_L_NR</strain>
    </source>
</reference>
<accession>A0AAV8V7H2</accession>
<protein>
    <recommendedName>
        <fullName evidence="4">WD repeat-containing protein 55 homolog</fullName>
    </recommendedName>
</protein>
<dbReference type="InterPro" id="IPR001680">
    <property type="entry name" value="WD40_rpt"/>
</dbReference>
<evidence type="ECO:0000259" key="6">
    <source>
        <dbReference type="Pfam" id="PF12894"/>
    </source>
</evidence>
<feature type="domain" description="Anaphase-promoting complex subunit 4-like WD40" evidence="6">
    <location>
        <begin position="31"/>
        <end position="110"/>
    </location>
</feature>
<dbReference type="InterPro" id="IPR015943">
    <property type="entry name" value="WD40/YVTN_repeat-like_dom_sf"/>
</dbReference>
<dbReference type="PANTHER" id="PTHR44019:SF20">
    <property type="entry name" value="WD REPEAT-CONTAINING PROTEIN 55"/>
    <property type="match status" value="1"/>
</dbReference>
<sequence length="195" mass="21842">MIQLKQYLGSVVKKEITHPPIQCEDFITDISFHPNSNIIASASITGDVLLYKYTNEENTLVNTLELHTKACRNIEFSNDGRILFSTSKDKAIMLSDVESGKLIRFYEDSHNVSVYSLAIINENIFSTGTILKTVSSLLLLNWNSRQLNPSGAALRRFLENTADVVAIGPIEPTFDGQGRFTLDMHPARPRKVLVK</sequence>
<dbReference type="AlphaFoldDB" id="A0AAV8V7H2"/>
<comment type="similarity">
    <text evidence="1">Belongs to the WD repeat WDR55 family.</text>
</comment>
<feature type="repeat" description="WD" evidence="5">
    <location>
        <begin position="64"/>
        <end position="105"/>
    </location>
</feature>
<evidence type="ECO:0000256" key="4">
    <source>
        <dbReference type="ARBA" id="ARBA00023478"/>
    </source>
</evidence>
<evidence type="ECO:0000313" key="7">
    <source>
        <dbReference type="EMBL" id="KAJ8910124.1"/>
    </source>
</evidence>
<dbReference type="InterPro" id="IPR050505">
    <property type="entry name" value="WDR55/POC1"/>
</dbReference>
<gene>
    <name evidence="7" type="ORF">NQ315_005080</name>
</gene>
<keyword evidence="2 5" id="KW-0853">WD repeat</keyword>
<dbReference type="SMART" id="SM00320">
    <property type="entry name" value="WD40"/>
    <property type="match status" value="2"/>
</dbReference>
<keyword evidence="3" id="KW-0677">Repeat</keyword>
<evidence type="ECO:0000256" key="2">
    <source>
        <dbReference type="ARBA" id="ARBA00022574"/>
    </source>
</evidence>
<organism evidence="7 8">
    <name type="scientific">Exocentrus adspersus</name>
    <dbReference type="NCBI Taxonomy" id="1586481"/>
    <lineage>
        <taxon>Eukaryota</taxon>
        <taxon>Metazoa</taxon>
        <taxon>Ecdysozoa</taxon>
        <taxon>Arthropoda</taxon>
        <taxon>Hexapoda</taxon>
        <taxon>Insecta</taxon>
        <taxon>Pterygota</taxon>
        <taxon>Neoptera</taxon>
        <taxon>Endopterygota</taxon>
        <taxon>Coleoptera</taxon>
        <taxon>Polyphaga</taxon>
        <taxon>Cucujiformia</taxon>
        <taxon>Chrysomeloidea</taxon>
        <taxon>Cerambycidae</taxon>
        <taxon>Lamiinae</taxon>
        <taxon>Acanthocinini</taxon>
        <taxon>Exocentrus</taxon>
    </lineage>
</organism>
<dbReference type="Gene3D" id="2.130.10.10">
    <property type="entry name" value="YVTN repeat-like/Quinoprotein amine dehydrogenase"/>
    <property type="match status" value="1"/>
</dbReference>
<dbReference type="InterPro" id="IPR024977">
    <property type="entry name" value="Apc4-like_WD40_dom"/>
</dbReference>
<evidence type="ECO:0000256" key="1">
    <source>
        <dbReference type="ARBA" id="ARBA00007625"/>
    </source>
</evidence>
<keyword evidence="8" id="KW-1185">Reference proteome</keyword>
<dbReference type="SUPFAM" id="SSF50978">
    <property type="entry name" value="WD40 repeat-like"/>
    <property type="match status" value="1"/>
</dbReference>
<evidence type="ECO:0000313" key="8">
    <source>
        <dbReference type="Proteomes" id="UP001159042"/>
    </source>
</evidence>
<evidence type="ECO:0000256" key="3">
    <source>
        <dbReference type="ARBA" id="ARBA00022737"/>
    </source>
</evidence>